<proteinExistence type="inferred from homology"/>
<dbReference type="InterPro" id="IPR018211">
    <property type="entry name" value="ADH_Fe_CS"/>
</dbReference>
<evidence type="ECO:0000256" key="3">
    <source>
        <dbReference type="ARBA" id="ARBA00022833"/>
    </source>
</evidence>
<feature type="binding site" evidence="6">
    <location>
        <position position="173"/>
    </location>
    <ligand>
        <name>glycerol</name>
        <dbReference type="ChEBI" id="CHEBI:17754"/>
    </ligand>
</feature>
<feature type="binding site" evidence="6">
    <location>
        <position position="256"/>
    </location>
    <ligand>
        <name>glycerol</name>
        <dbReference type="ChEBI" id="CHEBI:17754"/>
    </ligand>
</feature>
<keyword evidence="2 6" id="KW-0479">Metal-binding</keyword>
<organism evidence="10 11">
    <name type="scientific">Halosimplex rubrum</name>
    <dbReference type="NCBI Taxonomy" id="869889"/>
    <lineage>
        <taxon>Archaea</taxon>
        <taxon>Methanobacteriati</taxon>
        <taxon>Methanobacteriota</taxon>
        <taxon>Stenosarchaea group</taxon>
        <taxon>Halobacteria</taxon>
        <taxon>Halobacteriales</taxon>
        <taxon>Haloarculaceae</taxon>
        <taxon>Halosimplex</taxon>
    </lineage>
</organism>
<dbReference type="GO" id="GO:0016614">
    <property type="term" value="F:oxidoreductase activity, acting on CH-OH group of donors"/>
    <property type="evidence" value="ECO:0007669"/>
    <property type="project" value="InterPro"/>
</dbReference>
<evidence type="ECO:0000256" key="7">
    <source>
        <dbReference type="PIRSR" id="PIRSR000112-2"/>
    </source>
</evidence>
<protein>
    <submittedName>
        <fullName evidence="10">Iron-containing alcohol dehydrogenase</fullName>
    </submittedName>
</protein>
<feature type="binding site" evidence="8">
    <location>
        <position position="133"/>
    </location>
    <ligand>
        <name>NAD(+)</name>
        <dbReference type="ChEBI" id="CHEBI:57540"/>
    </ligand>
</feature>
<dbReference type="Gene3D" id="3.40.50.1970">
    <property type="match status" value="1"/>
</dbReference>
<dbReference type="KEGG" id="hrr:HZS55_10675"/>
<dbReference type="PANTHER" id="PTHR43616">
    <property type="entry name" value="GLYCEROL DEHYDROGENASE"/>
    <property type="match status" value="1"/>
</dbReference>
<dbReference type="PIRSF" id="PIRSF000112">
    <property type="entry name" value="Glycerol_dehydrogenase"/>
    <property type="match status" value="1"/>
</dbReference>
<keyword evidence="4" id="KW-0560">Oxidoreductase</keyword>
<feature type="binding site" evidence="8">
    <location>
        <position position="127"/>
    </location>
    <ligand>
        <name>NAD(+)</name>
        <dbReference type="ChEBI" id="CHEBI:57540"/>
    </ligand>
</feature>
<evidence type="ECO:0000256" key="8">
    <source>
        <dbReference type="PIRSR" id="PIRSR000112-3"/>
    </source>
</evidence>
<evidence type="ECO:0000256" key="4">
    <source>
        <dbReference type="ARBA" id="ARBA00023002"/>
    </source>
</evidence>
<dbReference type="InterPro" id="IPR001670">
    <property type="entry name" value="ADH_Fe/GldA"/>
</dbReference>
<comment type="cofactor">
    <cofactor evidence="6">
        <name>Zn(2+)</name>
        <dbReference type="ChEBI" id="CHEBI:29105"/>
    </cofactor>
    <text evidence="6">Binds 1 zinc ion per subunit.</text>
</comment>
<dbReference type="SUPFAM" id="SSF56796">
    <property type="entry name" value="Dehydroquinate synthase-like"/>
    <property type="match status" value="1"/>
</dbReference>
<feature type="binding site" evidence="8">
    <location>
        <begin position="118"/>
        <end position="121"/>
    </location>
    <ligand>
        <name>NAD(+)</name>
        <dbReference type="ChEBI" id="CHEBI:57540"/>
    </ligand>
</feature>
<sequence>MHRRFVSPRAYVQGAGALDDAGAEFDRLDAERAFVLGGDTALATAGDAVSTGLADAGIDVVHTAPGVDRCTDPALDDHVDDAAAAGADLVVGVGGGVAMDVATAVADRIDATMAVVPTIASTDAPTSTVAVVYDDAGNFREVRYRDRNPELVLVDTAVVAAAPARFLAYGMGDAVATRFEAEAVAATGGLTDADGESSFAARALAEEAYRRVREYGPDALAAVRRDAVTPAVERVVEANTLLSGLGFESGGTAGAHAVQIGLTNVGVREPHGLLVGFGTVAELLARDADPATVSEVLDCLFAIGLDVTLDELGVEDGDIGAVGDRACEHGMDLEPVDASPRRVADAIRTADELVRERREA</sequence>
<dbReference type="PANTHER" id="PTHR43616:SF5">
    <property type="entry name" value="GLYCEROL DEHYDROGENASE 1"/>
    <property type="match status" value="1"/>
</dbReference>
<gene>
    <name evidence="10" type="ORF">HZS55_10675</name>
</gene>
<keyword evidence="5 8" id="KW-0520">NAD</keyword>
<dbReference type="OrthoDB" id="116813at2157"/>
<keyword evidence="3 6" id="KW-0862">Zinc</keyword>
<feature type="binding site" evidence="8">
    <location>
        <begin position="96"/>
        <end position="100"/>
    </location>
    <ligand>
        <name>NAD(+)</name>
        <dbReference type="ChEBI" id="CHEBI:57540"/>
    </ligand>
</feature>
<evidence type="ECO:0000313" key="11">
    <source>
        <dbReference type="Proteomes" id="UP000509667"/>
    </source>
</evidence>
<evidence type="ECO:0000256" key="5">
    <source>
        <dbReference type="ARBA" id="ARBA00023027"/>
    </source>
</evidence>
<accession>A0A7D5T6I2</accession>
<feature type="domain" description="Alcohol dehydrogenase iron-type/glycerol dehydrogenase GldA" evidence="9">
    <location>
        <begin position="8"/>
        <end position="156"/>
    </location>
</feature>
<dbReference type="RefSeq" id="WP_179911654.1">
    <property type="nucleotide sequence ID" value="NZ_CP058910.1"/>
</dbReference>
<evidence type="ECO:0000256" key="2">
    <source>
        <dbReference type="ARBA" id="ARBA00022723"/>
    </source>
</evidence>
<dbReference type="AlphaFoldDB" id="A0A7D5T6I2"/>
<evidence type="ECO:0000256" key="1">
    <source>
        <dbReference type="ARBA" id="ARBA00007358"/>
    </source>
</evidence>
<feature type="binding site" evidence="7">
    <location>
        <position position="123"/>
    </location>
    <ligand>
        <name>glycerol</name>
        <dbReference type="ChEBI" id="CHEBI:17754"/>
    </ligand>
</feature>
<comment type="similarity">
    <text evidence="1">Belongs to the iron-containing alcohol dehydrogenase family.</text>
</comment>
<evidence type="ECO:0000313" key="10">
    <source>
        <dbReference type="EMBL" id="QLH77735.1"/>
    </source>
</evidence>
<feature type="binding site" evidence="6">
    <location>
        <position position="271"/>
    </location>
    <ligand>
        <name>glycerol</name>
        <dbReference type="ChEBI" id="CHEBI:17754"/>
    </ligand>
</feature>
<dbReference type="EMBL" id="CP058910">
    <property type="protein sequence ID" value="QLH77735.1"/>
    <property type="molecule type" value="Genomic_DNA"/>
</dbReference>
<name>A0A7D5T6I2_9EURY</name>
<dbReference type="Proteomes" id="UP000509667">
    <property type="component" value="Chromosome"/>
</dbReference>
<evidence type="ECO:0000256" key="6">
    <source>
        <dbReference type="PIRSR" id="PIRSR000112-1"/>
    </source>
</evidence>
<reference evidence="10 11" key="1">
    <citation type="submission" date="2020-07" db="EMBL/GenBank/DDBJ databases">
        <title>Halosimplex pelagicum sp. nov. and Halosimplex rubrum sp. nov., isolated from salted brown alga Laminaria, and emended description of the genus Halosimplex.</title>
        <authorList>
            <person name="Cui H."/>
        </authorList>
    </citation>
    <scope>NUCLEOTIDE SEQUENCE [LARGE SCALE GENOMIC DNA]</scope>
    <source>
        <strain evidence="10 11">R27</strain>
    </source>
</reference>
<dbReference type="Gene3D" id="1.20.1090.10">
    <property type="entry name" value="Dehydroquinate synthase-like - alpha domain"/>
    <property type="match status" value="1"/>
</dbReference>
<dbReference type="PROSITE" id="PS00913">
    <property type="entry name" value="ADH_IRON_1"/>
    <property type="match status" value="1"/>
</dbReference>
<dbReference type="GO" id="GO:0046872">
    <property type="term" value="F:metal ion binding"/>
    <property type="evidence" value="ECO:0007669"/>
    <property type="project" value="UniProtKB-KW"/>
</dbReference>
<dbReference type="GeneID" id="56078332"/>
<dbReference type="InterPro" id="IPR016205">
    <property type="entry name" value="Glycerol_DH"/>
</dbReference>
<evidence type="ECO:0000259" key="9">
    <source>
        <dbReference type="Pfam" id="PF00465"/>
    </source>
</evidence>
<dbReference type="Pfam" id="PF00465">
    <property type="entry name" value="Fe-ADH"/>
    <property type="match status" value="1"/>
</dbReference>
<keyword evidence="11" id="KW-1185">Reference proteome</keyword>